<proteinExistence type="predicted"/>
<dbReference type="EMBL" id="PVWG01000069">
    <property type="protein sequence ID" value="PSB15099.1"/>
    <property type="molecule type" value="Genomic_DNA"/>
</dbReference>
<dbReference type="SMART" id="SM00507">
    <property type="entry name" value="HNHc"/>
    <property type="match status" value="1"/>
</dbReference>
<dbReference type="CDD" id="cd00085">
    <property type="entry name" value="HNHc"/>
    <property type="match status" value="1"/>
</dbReference>
<evidence type="ECO:0000313" key="3">
    <source>
        <dbReference type="EMBL" id="PSB15099.1"/>
    </source>
</evidence>
<accession>A0A2T1D3P3</accession>
<protein>
    <submittedName>
        <fullName evidence="3">HNH endonuclease</fullName>
    </submittedName>
</protein>
<dbReference type="STRING" id="1920490.GCA_001895925_03208"/>
<dbReference type="InterPro" id="IPR003615">
    <property type="entry name" value="HNH_nuc"/>
</dbReference>
<dbReference type="GO" id="GO:0003676">
    <property type="term" value="F:nucleic acid binding"/>
    <property type="evidence" value="ECO:0007669"/>
    <property type="project" value="InterPro"/>
</dbReference>
<feature type="domain" description="HNH nuclease" evidence="2">
    <location>
        <begin position="1"/>
        <end position="51"/>
    </location>
</feature>
<sequence>MLLKKQKGRCTHCGLFFKDGDLLEADPIIPRSQGGTDDYKNLQLLHRHCHDVKTAQDSRKGLHDKQHVIEEPDAGKSCTSGSEDQQVGRPAC</sequence>
<dbReference type="GO" id="GO:0008270">
    <property type="term" value="F:zinc ion binding"/>
    <property type="evidence" value="ECO:0007669"/>
    <property type="project" value="InterPro"/>
</dbReference>
<dbReference type="Pfam" id="PF01844">
    <property type="entry name" value="HNH"/>
    <property type="match status" value="1"/>
</dbReference>
<organism evidence="3 4">
    <name type="scientific">Phormidesmis priestleyi ULC007</name>
    <dbReference type="NCBI Taxonomy" id="1920490"/>
    <lineage>
        <taxon>Bacteria</taxon>
        <taxon>Bacillati</taxon>
        <taxon>Cyanobacteriota</taxon>
        <taxon>Cyanophyceae</taxon>
        <taxon>Leptolyngbyales</taxon>
        <taxon>Leptolyngbyaceae</taxon>
        <taxon>Phormidesmis</taxon>
    </lineage>
</organism>
<evidence type="ECO:0000256" key="1">
    <source>
        <dbReference type="SAM" id="MobiDB-lite"/>
    </source>
</evidence>
<dbReference type="Proteomes" id="UP000238634">
    <property type="component" value="Unassembled WGS sequence"/>
</dbReference>
<dbReference type="InterPro" id="IPR002711">
    <property type="entry name" value="HNH"/>
</dbReference>
<evidence type="ECO:0000313" key="4">
    <source>
        <dbReference type="Proteomes" id="UP000238634"/>
    </source>
</evidence>
<dbReference type="RefSeq" id="WP_083583252.1">
    <property type="nucleotide sequence ID" value="NZ_MPPI01000061.1"/>
</dbReference>
<dbReference type="OrthoDB" id="468044at2"/>
<reference evidence="3 4" key="1">
    <citation type="submission" date="2018-02" db="EMBL/GenBank/DDBJ databases">
        <authorList>
            <person name="Cohen D.B."/>
            <person name="Kent A.D."/>
        </authorList>
    </citation>
    <scope>NUCLEOTIDE SEQUENCE [LARGE SCALE GENOMIC DNA]</scope>
    <source>
        <strain evidence="3 4">ULC007</strain>
    </source>
</reference>
<keyword evidence="3" id="KW-0540">Nuclease</keyword>
<keyword evidence="4" id="KW-1185">Reference proteome</keyword>
<dbReference type="Gene3D" id="1.10.30.50">
    <property type="match status" value="1"/>
</dbReference>
<feature type="region of interest" description="Disordered" evidence="1">
    <location>
        <begin position="55"/>
        <end position="92"/>
    </location>
</feature>
<name>A0A2T1D3P3_9CYAN</name>
<gene>
    <name evidence="3" type="ORF">C7B65_25200</name>
</gene>
<dbReference type="GO" id="GO:0004519">
    <property type="term" value="F:endonuclease activity"/>
    <property type="evidence" value="ECO:0007669"/>
    <property type="project" value="UniProtKB-KW"/>
</dbReference>
<keyword evidence="3" id="KW-0255">Endonuclease</keyword>
<feature type="compositionally biased region" description="Basic and acidic residues" evidence="1">
    <location>
        <begin position="55"/>
        <end position="74"/>
    </location>
</feature>
<comment type="caution">
    <text evidence="3">The sequence shown here is derived from an EMBL/GenBank/DDBJ whole genome shotgun (WGS) entry which is preliminary data.</text>
</comment>
<keyword evidence="3" id="KW-0378">Hydrolase</keyword>
<dbReference type="AlphaFoldDB" id="A0A2T1D3P3"/>
<reference evidence="3 4" key="2">
    <citation type="submission" date="2018-03" db="EMBL/GenBank/DDBJ databases">
        <title>The ancient ancestry and fast evolution of plastids.</title>
        <authorList>
            <person name="Moore K.R."/>
            <person name="Magnabosco C."/>
            <person name="Momper L."/>
            <person name="Gold D.A."/>
            <person name="Bosak T."/>
            <person name="Fournier G.P."/>
        </authorList>
    </citation>
    <scope>NUCLEOTIDE SEQUENCE [LARGE SCALE GENOMIC DNA]</scope>
    <source>
        <strain evidence="3 4">ULC007</strain>
    </source>
</reference>
<evidence type="ECO:0000259" key="2">
    <source>
        <dbReference type="SMART" id="SM00507"/>
    </source>
</evidence>